<dbReference type="SMART" id="SM00597">
    <property type="entry name" value="ZnF_TTF"/>
    <property type="match status" value="1"/>
</dbReference>
<feature type="domain" description="TTF-type" evidence="2">
    <location>
        <begin position="91"/>
        <end position="185"/>
    </location>
</feature>
<feature type="region of interest" description="Disordered" evidence="1">
    <location>
        <begin position="1"/>
        <end position="33"/>
    </location>
</feature>
<name>A0AAD8J481_9APIA</name>
<comment type="caution">
    <text evidence="3">The sequence shown here is derived from an EMBL/GenBank/DDBJ whole genome shotgun (WGS) entry which is preliminary data.</text>
</comment>
<evidence type="ECO:0000313" key="3">
    <source>
        <dbReference type="EMBL" id="KAK1395470.1"/>
    </source>
</evidence>
<dbReference type="AlphaFoldDB" id="A0AAD8J481"/>
<dbReference type="EMBL" id="JAUIZM010000003">
    <property type="protein sequence ID" value="KAK1395470.1"/>
    <property type="molecule type" value="Genomic_DNA"/>
</dbReference>
<feature type="compositionally biased region" description="Polar residues" evidence="1">
    <location>
        <begin position="14"/>
        <end position="33"/>
    </location>
</feature>
<evidence type="ECO:0000256" key="1">
    <source>
        <dbReference type="SAM" id="MobiDB-lite"/>
    </source>
</evidence>
<dbReference type="Pfam" id="PF14291">
    <property type="entry name" value="DUF4371"/>
    <property type="match status" value="1"/>
</dbReference>
<dbReference type="InterPro" id="IPR006580">
    <property type="entry name" value="Znf_TTF"/>
</dbReference>
<organism evidence="3 4">
    <name type="scientific">Heracleum sosnowskyi</name>
    <dbReference type="NCBI Taxonomy" id="360622"/>
    <lineage>
        <taxon>Eukaryota</taxon>
        <taxon>Viridiplantae</taxon>
        <taxon>Streptophyta</taxon>
        <taxon>Embryophyta</taxon>
        <taxon>Tracheophyta</taxon>
        <taxon>Spermatophyta</taxon>
        <taxon>Magnoliopsida</taxon>
        <taxon>eudicotyledons</taxon>
        <taxon>Gunneridae</taxon>
        <taxon>Pentapetalae</taxon>
        <taxon>asterids</taxon>
        <taxon>campanulids</taxon>
        <taxon>Apiales</taxon>
        <taxon>Apiaceae</taxon>
        <taxon>Apioideae</taxon>
        <taxon>apioid superclade</taxon>
        <taxon>Tordylieae</taxon>
        <taxon>Tordyliinae</taxon>
        <taxon>Heracleum</taxon>
    </lineage>
</organism>
<dbReference type="PANTHER" id="PTHR45749:SF34">
    <property type="entry name" value="ZINC FINGER MYM-TYPE PROTEIN 1-LIKE"/>
    <property type="match status" value="1"/>
</dbReference>
<protein>
    <submittedName>
        <fullName evidence="3">TTF-type domain-containing protein</fullName>
    </submittedName>
</protein>
<keyword evidence="4" id="KW-1185">Reference proteome</keyword>
<gene>
    <name evidence="3" type="ORF">POM88_014526</name>
</gene>
<accession>A0AAD8J481</accession>
<sequence length="336" mass="39164">MERYFKRKSPEPPITTTNNISSGNVNVSQPSSTPTMPKLIDLKELHSDPSDIKRILDYHPNQRDEIRQTYILRGRTRPEGYVYQPKMIGDKPRRFNPKFYEDFDWLEYSVKTDSLFCLPCYLFKDQISRKGGGDTFILEDFSGWNKLHERLDFHVGEVGSIHRRAVKNCDALMRQNQSIVVALHKQSDITKNEYRIRLNASIDVSRYLLNSALPFRDHDENGDDVFALLFDESSDVSKKEQMDVVLRFVDDMQLAEFDDRFNEVNSELLTCMAALDPRDSFGAFDSLQLVRLVDFYHDDFSSLKKIAIEREVEIYIDNVGEDERFAHLKGYTHTYG</sequence>
<dbReference type="InterPro" id="IPR025398">
    <property type="entry name" value="DUF4371"/>
</dbReference>
<dbReference type="Proteomes" id="UP001237642">
    <property type="component" value="Unassembled WGS sequence"/>
</dbReference>
<reference evidence="3" key="2">
    <citation type="submission" date="2023-05" db="EMBL/GenBank/DDBJ databases">
        <authorList>
            <person name="Schelkunov M.I."/>
        </authorList>
    </citation>
    <scope>NUCLEOTIDE SEQUENCE</scope>
    <source>
        <strain evidence="3">Hsosn_3</strain>
        <tissue evidence="3">Leaf</tissue>
    </source>
</reference>
<dbReference type="PANTHER" id="PTHR45749">
    <property type="match status" value="1"/>
</dbReference>
<feature type="compositionally biased region" description="Basic and acidic residues" evidence="1">
    <location>
        <begin position="1"/>
        <end position="10"/>
    </location>
</feature>
<evidence type="ECO:0000259" key="2">
    <source>
        <dbReference type="SMART" id="SM00597"/>
    </source>
</evidence>
<proteinExistence type="predicted"/>
<evidence type="ECO:0000313" key="4">
    <source>
        <dbReference type="Proteomes" id="UP001237642"/>
    </source>
</evidence>
<reference evidence="3" key="1">
    <citation type="submission" date="2023-02" db="EMBL/GenBank/DDBJ databases">
        <title>Genome of toxic invasive species Heracleum sosnowskyi carries increased number of genes despite the absence of recent whole-genome duplications.</title>
        <authorList>
            <person name="Schelkunov M."/>
            <person name="Shtratnikova V."/>
            <person name="Makarenko M."/>
            <person name="Klepikova A."/>
            <person name="Omelchenko D."/>
            <person name="Novikova G."/>
            <person name="Obukhova E."/>
            <person name="Bogdanov V."/>
            <person name="Penin A."/>
            <person name="Logacheva M."/>
        </authorList>
    </citation>
    <scope>NUCLEOTIDE SEQUENCE</scope>
    <source>
        <strain evidence="3">Hsosn_3</strain>
        <tissue evidence="3">Leaf</tissue>
    </source>
</reference>